<dbReference type="InterPro" id="IPR017853">
    <property type="entry name" value="GH"/>
</dbReference>
<proteinExistence type="predicted"/>
<evidence type="ECO:0000256" key="1">
    <source>
        <dbReference type="SAM" id="MobiDB-lite"/>
    </source>
</evidence>
<feature type="domain" description="Glycogen debranching enzyme glucanotransferase" evidence="3">
    <location>
        <begin position="112"/>
        <end position="528"/>
    </location>
</feature>
<name>A0A0G4I0H5_9ALVE</name>
<feature type="compositionally biased region" description="Low complexity" evidence="1">
    <location>
        <begin position="1683"/>
        <end position="1698"/>
    </location>
</feature>
<feature type="domain" description="AMP-activated protein kinase glycogen-binding" evidence="5">
    <location>
        <begin position="712"/>
        <end position="797"/>
    </location>
</feature>
<dbReference type="PhylomeDB" id="A0A0G4I0H5"/>
<dbReference type="Gene3D" id="2.60.40.10">
    <property type="entry name" value="Immunoglobulins"/>
    <property type="match status" value="1"/>
</dbReference>
<evidence type="ECO:0000259" key="4">
    <source>
        <dbReference type="Pfam" id="PF14702"/>
    </source>
</evidence>
<reference evidence="6" key="1">
    <citation type="submission" date="2014-11" db="EMBL/GenBank/DDBJ databases">
        <authorList>
            <person name="Otto D Thomas"/>
            <person name="Naeem Raeece"/>
        </authorList>
    </citation>
    <scope>NUCLEOTIDE SEQUENCE</scope>
</reference>
<dbReference type="InterPro" id="IPR032790">
    <property type="entry name" value="GDE_C"/>
</dbReference>
<sequence>MKFATTIAGDGTFERHGNEGVFRICVGHTLKIFLPSGVTVNDRPILKLVDGVGDETELKGCSDTLGNITYEWAPAVGGPHKLTFEHAGENGIRTTAKANHVIVQPQFVVGSKEIPYTAITMQTVLSRCLGPISNWNRMVEPLNYNVLHFVPIQTPGESGSCYSLANQREIAPVFFSEEERKVLTGEPQKRAVLKKAVEDLDKRCVASTIDLVLNHTANDSPWLTQHPESGYDVATNSPHLLAARELDNEIRKFSLAVVDAKFQHSHGVTKDVDTWEALEKLMACFTSECLKPFRIGEWLTIDKAACKENLKKGKSMGGSPMKIPEGKDKRAFLMDEVLKTVGVKRNGACASPEALAAACGDEREMGALIDSIQQELWGMAGKQESEIPEKIKGWVRYERLELKKGPLGKKRWEGLHPNYFTEVEDAKGEKHYLANNGWVVGWDASKDFAAPGSLVYLFRDLVCWSDCVKLRFGERPEDAPFLWQHMKMYCVEAAEVFHGVRLDNCHSTPLHVAKYMLTEARRVRPQLWVYAELFTGDMKVDWMFEEQLGLNSLIREAMNAHNGSNLAYEVEKYSGKPMGMLCGSEPQLRSAGTGEAEDVEIFLPSGAGTPLFFDCTHDNPTPAEKRTPQDALPTAAAAAASLCALGSTRGFDELVPHNLSVVLEQRLHKRYYPSEEDEKDQAAASSASQADGSTGKTKTEAAVDPQPPSASVEWPYAGPSRVEVCGSWDGWKARIPLSRASGGGSFSATLTEGKELPQGQTQFQFKFILDGSQWVCDGQRAKQRDASGNENNLLDLSLPNGVSAEAPTSDGALPGIYAAKAILNKLHVELPLRGFTELSTSAPADDFVVMKRLSKTEGRLCVFVLRTAFHQGGSPHGLPEVPVEGKVVATHLCATLVVHGDAVKKFREDPQEINGLASKLQMHKDMGPMARADYSGSQNMTYLKVHNMPCGSVLVFETELSPGSASKGLDKEIETLLGDLPGALQGADLVACSYLLYSCENEEKNRSKGTRGLYDIMGYGPLKYAGIAGVIPVLAKARLKTPEPWQEPPPVVANIKAGDWLIGYLTDRLDWNPALKGVKDWMHRAKDFISKAPTSLKAYVFDRLVGGAYATTRRYCLGKMPAFIKDNKDEFVKDLAIATLQFYSYTPSAPLIWETDHPSLCAGLPHFSTDFMRNWGRDTFISLPGVLLVTGRFKEAREEILGFARVCRHGLIPNLLDAGNNPRYNARDATWFFMQAIQDYCCESDEGAKFLSEKVNLKYPPEEGFQKPETVLDLMLYILKMHGKGISFREWNAGKQIDEHMTDDGFNVNVWVDRETGICFGGNRHNCGTWMDKMGSSAKARNKGVPATPRDGADVEINGCLKSTLRWLSKLANKPQPGLPSADVDRLRTETFFDGKVTLSAWSSLMEASFEKLFFVPLDPKNDSKYVIDPKLVRIRGILKDTYKATKAECDYQLRCNAPVAMAVAPELFSSAAALAHIKNACERLFEPASLGPKTLAPGDHEYRPNYDNGNDGEDGTVAHGFNYHNGPEWVWPIGYFLCSILAFHEPDEKPEQWEKRRSQCMRLLLCHRRHIREDPWLSLPEITNENGQFCFFGCPAQAWSVATPLVFLQALDAVAAAKGQEKEAAAVQEPKTAPVAAAPSDPGQGPKANGPTKPAPAAAAAQMQPSSAAATTPTSNGPLKGAAAAAKAKQEPAPQRAGSKLNESQQSAGSAKASTSRPTRK</sequence>
<dbReference type="GO" id="GO:0004134">
    <property type="term" value="F:4-alpha-glucanotransferase activity"/>
    <property type="evidence" value="ECO:0007669"/>
    <property type="project" value="InterPro"/>
</dbReference>
<dbReference type="InterPro" id="IPR010401">
    <property type="entry name" value="AGL/Gdb1"/>
</dbReference>
<dbReference type="InterPro" id="IPR032792">
    <property type="entry name" value="AGL_glucanoTrfase"/>
</dbReference>
<evidence type="ECO:0000259" key="3">
    <source>
        <dbReference type="Pfam" id="PF14701"/>
    </source>
</evidence>
<dbReference type="CDD" id="cd02859">
    <property type="entry name" value="E_set_AMPKbeta_like_N"/>
    <property type="match status" value="1"/>
</dbReference>
<evidence type="ECO:0000313" key="6">
    <source>
        <dbReference type="EMBL" id="CEM50329.1"/>
    </source>
</evidence>
<feature type="domain" description="Glycogen debranching enzyme C-terminal" evidence="2">
    <location>
        <begin position="1138"/>
        <end position="1604"/>
    </location>
</feature>
<feature type="domain" description="Glycogen debranching enzyme central" evidence="4">
    <location>
        <begin position="815"/>
        <end position="1069"/>
    </location>
</feature>
<dbReference type="GO" id="GO:0004135">
    <property type="term" value="F:amylo-alpha-1,6-glucosidase activity"/>
    <property type="evidence" value="ECO:0007669"/>
    <property type="project" value="InterPro"/>
</dbReference>
<dbReference type="SUPFAM" id="SSF51445">
    <property type="entry name" value="(Trans)glycosidases"/>
    <property type="match status" value="1"/>
</dbReference>
<dbReference type="InterPro" id="IPR013783">
    <property type="entry name" value="Ig-like_fold"/>
</dbReference>
<dbReference type="Gene3D" id="3.20.20.80">
    <property type="entry name" value="Glycosidases"/>
    <property type="match status" value="2"/>
</dbReference>
<dbReference type="SUPFAM" id="SSF48208">
    <property type="entry name" value="Six-hairpin glycosidases"/>
    <property type="match status" value="1"/>
</dbReference>
<dbReference type="EMBL" id="CDMZ01004634">
    <property type="protein sequence ID" value="CEM50329.1"/>
    <property type="molecule type" value="Genomic_DNA"/>
</dbReference>
<feature type="compositionally biased region" description="Low complexity" evidence="1">
    <location>
        <begin position="1646"/>
        <end position="1672"/>
    </location>
</feature>
<dbReference type="SUPFAM" id="SSF81296">
    <property type="entry name" value="E set domains"/>
    <property type="match status" value="1"/>
</dbReference>
<gene>
    <name evidence="6" type="ORF">Cvel_9931</name>
</gene>
<dbReference type="Pfam" id="PF06202">
    <property type="entry name" value="GDE_C"/>
    <property type="match status" value="1"/>
</dbReference>
<protein>
    <recommendedName>
        <fullName evidence="7">Glycogen debranching enzyme</fullName>
    </recommendedName>
</protein>
<dbReference type="VEuPathDB" id="CryptoDB:Cvel_9931"/>
<dbReference type="Pfam" id="PF14702">
    <property type="entry name" value="hGDE_central"/>
    <property type="match status" value="1"/>
</dbReference>
<dbReference type="GO" id="GO:0005980">
    <property type="term" value="P:glycogen catabolic process"/>
    <property type="evidence" value="ECO:0007669"/>
    <property type="project" value="InterPro"/>
</dbReference>
<feature type="region of interest" description="Disordered" evidence="1">
    <location>
        <begin position="1625"/>
        <end position="1722"/>
    </location>
</feature>
<evidence type="ECO:0000259" key="2">
    <source>
        <dbReference type="Pfam" id="PF06202"/>
    </source>
</evidence>
<feature type="compositionally biased region" description="Polar residues" evidence="1">
    <location>
        <begin position="1702"/>
        <end position="1722"/>
    </location>
</feature>
<dbReference type="PANTHER" id="PTHR10569:SF2">
    <property type="entry name" value="GLYCOGEN DEBRANCHING ENZYME"/>
    <property type="match status" value="1"/>
</dbReference>
<dbReference type="InterPro" id="IPR032788">
    <property type="entry name" value="AGL_central"/>
</dbReference>
<feature type="compositionally biased region" description="Low complexity" evidence="1">
    <location>
        <begin position="682"/>
        <end position="693"/>
    </location>
</feature>
<accession>A0A0G4I0H5</accession>
<dbReference type="Pfam" id="PF16561">
    <property type="entry name" value="AMPK1_CBM"/>
    <property type="match status" value="1"/>
</dbReference>
<organism evidence="6">
    <name type="scientific">Chromera velia CCMP2878</name>
    <dbReference type="NCBI Taxonomy" id="1169474"/>
    <lineage>
        <taxon>Eukaryota</taxon>
        <taxon>Sar</taxon>
        <taxon>Alveolata</taxon>
        <taxon>Colpodellida</taxon>
        <taxon>Chromeraceae</taxon>
        <taxon>Chromera</taxon>
    </lineage>
</organism>
<dbReference type="Pfam" id="PF14701">
    <property type="entry name" value="hDGE_amylase"/>
    <property type="match status" value="1"/>
</dbReference>
<dbReference type="PANTHER" id="PTHR10569">
    <property type="entry name" value="GLYCOGEN DEBRANCHING ENZYME"/>
    <property type="match status" value="1"/>
</dbReference>
<dbReference type="InterPro" id="IPR008928">
    <property type="entry name" value="6-hairpin_glycosidase_sf"/>
</dbReference>
<evidence type="ECO:0000259" key="5">
    <source>
        <dbReference type="Pfam" id="PF16561"/>
    </source>
</evidence>
<dbReference type="InterPro" id="IPR032640">
    <property type="entry name" value="AMPK1_CBM"/>
</dbReference>
<dbReference type="InterPro" id="IPR014756">
    <property type="entry name" value="Ig_E-set"/>
</dbReference>
<feature type="region of interest" description="Disordered" evidence="1">
    <location>
        <begin position="672"/>
        <end position="715"/>
    </location>
</feature>
<evidence type="ECO:0008006" key="7">
    <source>
        <dbReference type="Google" id="ProtNLM"/>
    </source>
</evidence>